<gene>
    <name evidence="1" type="ORF">Edafosvirus1_12</name>
</gene>
<name>A0A3G4ZUK8_9VIRU</name>
<proteinExistence type="predicted"/>
<organism evidence="1">
    <name type="scientific">Edafosvirus sp</name>
    <dbReference type="NCBI Taxonomy" id="2487765"/>
    <lineage>
        <taxon>Viruses</taxon>
        <taxon>Varidnaviria</taxon>
        <taxon>Bamfordvirae</taxon>
        <taxon>Nucleocytoviricota</taxon>
        <taxon>Megaviricetes</taxon>
        <taxon>Imitervirales</taxon>
        <taxon>Mimiviridae</taxon>
        <taxon>Klosneuvirinae</taxon>
    </lineage>
</organism>
<accession>A0A3G4ZUK8</accession>
<sequence length="88" mass="10316">MFEKIALKKLCEYFMTRLQRIAIKNTTIANKRVDAGKNGENFTENAMVALKIRDKLQIKKFRYKVIKKASGHFAYDKDKYDNAVLKLK</sequence>
<reference evidence="1" key="1">
    <citation type="submission" date="2018-10" db="EMBL/GenBank/DDBJ databases">
        <title>Hidden diversity of soil giant viruses.</title>
        <authorList>
            <person name="Schulz F."/>
            <person name="Alteio L."/>
            <person name="Goudeau D."/>
            <person name="Ryan E.M."/>
            <person name="Malmstrom R.R."/>
            <person name="Blanchard J."/>
            <person name="Woyke T."/>
        </authorList>
    </citation>
    <scope>NUCLEOTIDE SEQUENCE</scope>
    <source>
        <strain evidence="1">EDV1</strain>
    </source>
</reference>
<evidence type="ECO:0000313" key="1">
    <source>
        <dbReference type="EMBL" id="AYV77681.1"/>
    </source>
</evidence>
<dbReference type="EMBL" id="MK072066">
    <property type="protein sequence ID" value="AYV77681.1"/>
    <property type="molecule type" value="Genomic_DNA"/>
</dbReference>
<protein>
    <submittedName>
        <fullName evidence="1">Uncharacterized protein</fullName>
    </submittedName>
</protein>